<accession>A0ABQ7NSF5</accession>
<evidence type="ECO:0000313" key="2">
    <source>
        <dbReference type="EMBL" id="KAG5413793.1"/>
    </source>
</evidence>
<dbReference type="EMBL" id="JADBGQ010000001">
    <property type="protein sequence ID" value="KAG5413793.1"/>
    <property type="molecule type" value="Genomic_DNA"/>
</dbReference>
<feature type="non-terminal residue" evidence="2">
    <location>
        <position position="1"/>
    </location>
</feature>
<name>A0ABQ7NSF5_BRACM</name>
<evidence type="ECO:0000256" key="1">
    <source>
        <dbReference type="SAM" id="MobiDB-lite"/>
    </source>
</evidence>
<gene>
    <name evidence="2" type="primary">A01p016150.1_BraROA</name>
    <name evidence="2" type="ORF">IGI04_001360</name>
</gene>
<evidence type="ECO:0000313" key="3">
    <source>
        <dbReference type="Proteomes" id="UP000823674"/>
    </source>
</evidence>
<keyword evidence="3" id="KW-1185">Reference proteome</keyword>
<organism evidence="2 3">
    <name type="scientific">Brassica rapa subsp. trilocularis</name>
    <dbReference type="NCBI Taxonomy" id="1813537"/>
    <lineage>
        <taxon>Eukaryota</taxon>
        <taxon>Viridiplantae</taxon>
        <taxon>Streptophyta</taxon>
        <taxon>Embryophyta</taxon>
        <taxon>Tracheophyta</taxon>
        <taxon>Spermatophyta</taxon>
        <taxon>Magnoliopsida</taxon>
        <taxon>eudicotyledons</taxon>
        <taxon>Gunneridae</taxon>
        <taxon>Pentapetalae</taxon>
        <taxon>rosids</taxon>
        <taxon>malvids</taxon>
        <taxon>Brassicales</taxon>
        <taxon>Brassicaceae</taxon>
        <taxon>Brassiceae</taxon>
        <taxon>Brassica</taxon>
    </lineage>
</organism>
<sequence>IMAHACRKLKTKAEEGSKKRQKISKVAVNNSPLGNTRTNEREEMNVVHGLKRIPRIKFPQRHLKPSEGAKQVENEADTFFFSNLNTSPKTTIGGKASLQPKRTPVSNEEMEAILVLGRLHLIIEMVWTSSLLHHSQNIQDLVDVFDTIKQTQFAVFKSLFTSIIYTD</sequence>
<feature type="region of interest" description="Disordered" evidence="1">
    <location>
        <begin position="1"/>
        <end position="20"/>
    </location>
</feature>
<proteinExistence type="predicted"/>
<dbReference type="PANTHER" id="PTHR35751">
    <property type="match status" value="1"/>
</dbReference>
<reference evidence="2 3" key="1">
    <citation type="submission" date="2021-03" db="EMBL/GenBank/DDBJ databases">
        <authorList>
            <person name="King G.J."/>
            <person name="Bancroft I."/>
            <person name="Baten A."/>
            <person name="Bloomfield J."/>
            <person name="Borpatragohain P."/>
            <person name="He Z."/>
            <person name="Irish N."/>
            <person name="Irwin J."/>
            <person name="Liu K."/>
            <person name="Mauleon R.P."/>
            <person name="Moore J."/>
            <person name="Morris R."/>
            <person name="Ostergaard L."/>
            <person name="Wang B."/>
            <person name="Wells R."/>
        </authorList>
    </citation>
    <scope>NUCLEOTIDE SEQUENCE [LARGE SCALE GENOMIC DNA]</scope>
    <source>
        <strain evidence="2">R-o-18</strain>
        <tissue evidence="2">Leaf</tissue>
    </source>
</reference>
<dbReference type="Proteomes" id="UP000823674">
    <property type="component" value="Chromosome A01"/>
</dbReference>
<feature type="compositionally biased region" description="Basic residues" evidence="1">
    <location>
        <begin position="1"/>
        <end position="10"/>
    </location>
</feature>
<comment type="caution">
    <text evidence="2">The sequence shown here is derived from an EMBL/GenBank/DDBJ whole genome shotgun (WGS) entry which is preliminary data.</text>
</comment>
<dbReference type="PANTHER" id="PTHR35751:SF3">
    <property type="entry name" value="OS06G0530200 PROTEIN"/>
    <property type="match status" value="1"/>
</dbReference>
<protein>
    <submittedName>
        <fullName evidence="2">Uncharacterized protein</fullName>
    </submittedName>
</protein>